<dbReference type="RefSeq" id="WP_166530697.1">
    <property type="nucleotide sequence ID" value="NZ_BAAACY010000176.1"/>
</dbReference>
<dbReference type="EMBL" id="JAGSOT010000052">
    <property type="protein sequence ID" value="MBR7797368.1"/>
    <property type="molecule type" value="Genomic_DNA"/>
</dbReference>
<comment type="caution">
    <text evidence="1">The sequence shown here is derived from an EMBL/GenBank/DDBJ whole genome shotgun (WGS) entry which is preliminary data.</text>
</comment>
<dbReference type="Proteomes" id="UP000675284">
    <property type="component" value="Unassembled WGS sequence"/>
</dbReference>
<evidence type="ECO:0000313" key="1">
    <source>
        <dbReference type="EMBL" id="MBR7797368.1"/>
    </source>
</evidence>
<evidence type="ECO:0000313" key="2">
    <source>
        <dbReference type="Proteomes" id="UP000675284"/>
    </source>
</evidence>
<sequence>MNYAEIGLTQQSLGNFITIISKNFVHEESDIPIFEEHGIKILANVKARLSPPNSVTLESPSNIAIEHLKLVFEKLEIVISVDLPHRSIDLPFLPDVSIFGDNPDIRLTMGIEEFIRPDISLAVGISSNLNDGKHNINLELIEDKFKIHSFGVPEDLGKIIEDKIWEEIKRIIPGRVDDIILDVLGNLTKILSLPIPFDNWIVNKIIDSEFIKRLAKKSITKTFKEQHIYSIPQEQPIGEGPYKRNLTVTEIPISIHDGKLIITANLSDVIV</sequence>
<organism evidence="1 2">
    <name type="scientific">Virgibacillus salarius</name>
    <dbReference type="NCBI Taxonomy" id="447199"/>
    <lineage>
        <taxon>Bacteria</taxon>
        <taxon>Bacillati</taxon>
        <taxon>Bacillota</taxon>
        <taxon>Bacilli</taxon>
        <taxon>Bacillales</taxon>
        <taxon>Bacillaceae</taxon>
        <taxon>Virgibacillus</taxon>
    </lineage>
</organism>
<protein>
    <submittedName>
        <fullName evidence="1">Uncharacterized protein</fullName>
    </submittedName>
</protein>
<proteinExistence type="predicted"/>
<accession>A0A941E066</accession>
<reference evidence="1" key="1">
    <citation type="submission" date="2021-04" db="EMBL/GenBank/DDBJ databases">
        <title>Isolation and polyphasic classification of algal microorganism.</title>
        <authorList>
            <person name="Wang S."/>
        </authorList>
    </citation>
    <scope>NUCLEOTIDE SEQUENCE</scope>
    <source>
        <strain evidence="1">720a</strain>
    </source>
</reference>
<name>A0A941E066_9BACI</name>
<gene>
    <name evidence="1" type="ORF">KCX74_15125</name>
</gene>
<keyword evidence="2" id="KW-1185">Reference proteome</keyword>
<dbReference type="AlphaFoldDB" id="A0A941E066"/>